<feature type="domain" description="ABC transporter" evidence="9">
    <location>
        <begin position="482"/>
        <end position="699"/>
    </location>
</feature>
<name>A0AAJ0BLH0_9PEZI</name>
<evidence type="ECO:0000256" key="1">
    <source>
        <dbReference type="ARBA" id="ARBA00004496"/>
    </source>
</evidence>
<dbReference type="GO" id="GO:0005524">
    <property type="term" value="F:ATP binding"/>
    <property type="evidence" value="ECO:0007669"/>
    <property type="project" value="UniProtKB-KW"/>
</dbReference>
<dbReference type="InterPro" id="IPR016197">
    <property type="entry name" value="Chromo-like_dom_sf"/>
</dbReference>
<dbReference type="PROSITE" id="PS00211">
    <property type="entry name" value="ABC_TRANSPORTER_1"/>
    <property type="match status" value="2"/>
</dbReference>
<evidence type="ECO:0000256" key="7">
    <source>
        <dbReference type="ARBA" id="ARBA00022840"/>
    </source>
</evidence>
<dbReference type="CDD" id="cd03221">
    <property type="entry name" value="ABCF_EF-3"/>
    <property type="match status" value="1"/>
</dbReference>
<proteinExistence type="inferred from homology"/>
<evidence type="ECO:0000256" key="6">
    <source>
        <dbReference type="ARBA" id="ARBA00022741"/>
    </source>
</evidence>
<dbReference type="InterPro" id="IPR047038">
    <property type="entry name" value="eEF3_chromodomain-like_sf"/>
</dbReference>
<keyword evidence="4" id="KW-0963">Cytoplasm</keyword>
<comment type="caution">
    <text evidence="10">The sequence shown here is derived from an EMBL/GenBank/DDBJ whole genome shotgun (WGS) entry which is preliminary data.</text>
</comment>
<evidence type="ECO:0000313" key="10">
    <source>
        <dbReference type="EMBL" id="KAK1758046.1"/>
    </source>
</evidence>
<dbReference type="PROSITE" id="PS50893">
    <property type="entry name" value="ABC_TRANSPORTER_2"/>
    <property type="match status" value="2"/>
</dbReference>
<keyword evidence="7" id="KW-0067">ATP-binding</keyword>
<comment type="subcellular location">
    <subcellularLocation>
        <location evidence="1">Cytoplasm</location>
    </subcellularLocation>
</comment>
<dbReference type="SMART" id="SM00298">
    <property type="entry name" value="CHROMO"/>
    <property type="match status" value="1"/>
</dbReference>
<keyword evidence="6" id="KW-0547">Nucleotide-binding</keyword>
<dbReference type="CDD" id="cd18626">
    <property type="entry name" value="CD_eEF3"/>
    <property type="match status" value="1"/>
</dbReference>
<dbReference type="SUPFAM" id="SSF54160">
    <property type="entry name" value="Chromo domain-like"/>
    <property type="match status" value="1"/>
</dbReference>
<dbReference type="Proteomes" id="UP001239445">
    <property type="component" value="Unassembled WGS sequence"/>
</dbReference>
<keyword evidence="10" id="KW-0640">Prion</keyword>
<feature type="region of interest" description="Disordered" evidence="8">
    <location>
        <begin position="1067"/>
        <end position="1127"/>
    </location>
</feature>
<keyword evidence="11" id="KW-1185">Reference proteome</keyword>
<dbReference type="InterPro" id="IPR003439">
    <property type="entry name" value="ABC_transporter-like_ATP-bd"/>
</dbReference>
<evidence type="ECO:0000256" key="3">
    <source>
        <dbReference type="ARBA" id="ARBA00011353"/>
    </source>
</evidence>
<evidence type="ECO:0000256" key="2">
    <source>
        <dbReference type="ARBA" id="ARBA00011054"/>
    </source>
</evidence>
<dbReference type="Gene3D" id="3.40.50.300">
    <property type="entry name" value="P-loop containing nucleotide triphosphate hydrolases"/>
    <property type="match status" value="2"/>
</dbReference>
<dbReference type="FunFam" id="1.25.10.10:FF:000076">
    <property type="entry name" value="Elongation factor 3"/>
    <property type="match status" value="1"/>
</dbReference>
<sequence>MPHPVSPPTQPTMIVPVKAADGAAPPPSQAEVKSLLDTIFTAKTSNASIEACYALCEVILNSVGFRGLHSYGILAEVKAAAADKKSGLRRESAQNLLGALFERFPPRQPASEVVFLLQDGGMLACALDALADKGSVVREAAQYGIDALFAHLSPEALVAGLLPAITAYLKKATGKWQGAVGAYSLLQKMADKAKITIGTTKEEAEDQDILREAMGTKLAGLIPIVEGGMLDMKPEVEKQALKTMTSLTSLLSNDDVAPRIPLLIDTMQHPKPETLQKAIHALSQTTFVAIVTSPVLALLTPFLERSLNNPSTSQEVLRQTVVITENLTKLVHDPIEARTFLPKLQPGVKSVVNRASLPEVRELATRALGVMDKAMAMDKNVVERTTANDVSKVLDAEIKKNGGLGGDLEGYKLVGPYVCEMVAEDINHRHVRRIAARIGPYLKGLMRSSDGHEAVAAAVQEFYVDEDARKFGVPEKEDDGEVEIVNADFSLAYGGMLLLSHTNLRLLKGHRYGLCGRNGAGKSTLMRSIAGGKLEGFPPQDVLRTCYVEHNQGEDADISILEFVSKDPTIAKEGRERIVAVLEEFGFTSGPEGRQSQKVGSLSGGWKMKLALARAMLQRADVLLLDEPTNHLDVANIKWLEDYLKSHTDITSLIVSHDSGFLDNVTTDIYHYEPGKKLGHYKGNLAAFVKVRPEAKSYYTLSASNVQFKFPPPGILSGVKSLTRAIIRMTNVSYSYPNAPKPSLSDVSCQLTLSSRVAIIGPNGAGKSTLIKLLTGEVIPTSGRVEKHPNLRIGYIKQHALEHVEMHLEKTPNQYLQWRYAHGDDREVHMKQTRILSDQDREQMDKYIDVGDGKGKRQVEALVGRQKYKKTFQYEVKWRGFLPKHNTQISRETLLDLGFAKLVQEFDDHEASREGLGYRELQPSVISKHFEDLGLDPEIANHNEIGSLSGGQKVKVVIAGAMWNNPHLLVLDEPTNFLDRDSLGGLAVAIRDFKGGVVMISHNEEFVGALSTEQWHVNDGRVTHRGVATLALDRFEDSRSPASAVTSGLNTPAISSAMTSAVNSAVNSGAEDNGVTNESMKFRAKKKKKMTKKELKERDARRRLREIEWLNSPKGTPKPLDTDDEAE</sequence>
<dbReference type="InterPro" id="IPR011989">
    <property type="entry name" value="ARM-like"/>
</dbReference>
<evidence type="ECO:0000313" key="11">
    <source>
        <dbReference type="Proteomes" id="UP001239445"/>
    </source>
</evidence>
<dbReference type="EMBL" id="MU839829">
    <property type="protein sequence ID" value="KAK1758046.1"/>
    <property type="molecule type" value="Genomic_DNA"/>
</dbReference>
<dbReference type="PANTHER" id="PTHR19211">
    <property type="entry name" value="ATP-BINDING TRANSPORT PROTEIN-RELATED"/>
    <property type="match status" value="1"/>
</dbReference>
<comment type="similarity">
    <text evidence="2">Belongs to the ABC transporter superfamily. ABCF family. EF3 subfamily.</text>
</comment>
<dbReference type="InterPro" id="IPR003593">
    <property type="entry name" value="AAA+_ATPase"/>
</dbReference>
<dbReference type="Gene3D" id="2.40.50.990">
    <property type="match status" value="1"/>
</dbReference>
<dbReference type="SMART" id="SM00382">
    <property type="entry name" value="AAA"/>
    <property type="match status" value="2"/>
</dbReference>
<organism evidence="10 11">
    <name type="scientific">Echria macrotheca</name>
    <dbReference type="NCBI Taxonomy" id="438768"/>
    <lineage>
        <taxon>Eukaryota</taxon>
        <taxon>Fungi</taxon>
        <taxon>Dikarya</taxon>
        <taxon>Ascomycota</taxon>
        <taxon>Pezizomycotina</taxon>
        <taxon>Sordariomycetes</taxon>
        <taxon>Sordariomycetidae</taxon>
        <taxon>Sordariales</taxon>
        <taxon>Schizotheciaceae</taxon>
        <taxon>Echria</taxon>
    </lineage>
</organism>
<dbReference type="GO" id="GO:0016887">
    <property type="term" value="F:ATP hydrolysis activity"/>
    <property type="evidence" value="ECO:0007669"/>
    <property type="project" value="InterPro"/>
</dbReference>
<feature type="compositionally biased region" description="Basic residues" evidence="8">
    <location>
        <begin position="1082"/>
        <end position="1091"/>
    </location>
</feature>
<dbReference type="InterPro" id="IPR050611">
    <property type="entry name" value="ABCF"/>
</dbReference>
<dbReference type="PANTHER" id="PTHR19211:SF14">
    <property type="entry name" value="ATP-BINDING CASSETTE SUB-FAMILY F MEMBER 1"/>
    <property type="match status" value="1"/>
</dbReference>
<gene>
    <name evidence="10" type="ORF">QBC47DRAFT_373619</name>
</gene>
<dbReference type="SUPFAM" id="SSF52540">
    <property type="entry name" value="P-loop containing nucleoside triphosphate hydrolases"/>
    <property type="match status" value="2"/>
</dbReference>
<evidence type="ECO:0000256" key="4">
    <source>
        <dbReference type="ARBA" id="ARBA00022490"/>
    </source>
</evidence>
<dbReference type="Gene3D" id="1.25.10.10">
    <property type="entry name" value="Leucine-rich Repeat Variant"/>
    <property type="match status" value="1"/>
</dbReference>
<keyword evidence="5" id="KW-0677">Repeat</keyword>
<evidence type="ECO:0000256" key="5">
    <source>
        <dbReference type="ARBA" id="ARBA00022737"/>
    </source>
</evidence>
<dbReference type="Pfam" id="PF24984">
    <property type="entry name" value="HEAT_EF3_GNC1"/>
    <property type="match status" value="1"/>
</dbReference>
<dbReference type="InterPro" id="IPR023780">
    <property type="entry name" value="Chromo_domain"/>
</dbReference>
<dbReference type="InterPro" id="IPR000953">
    <property type="entry name" value="Chromo/chromo_shadow_dom"/>
</dbReference>
<dbReference type="AlphaFoldDB" id="A0AAJ0BLH0"/>
<dbReference type="FunFam" id="3.40.50.300:FF:000193">
    <property type="entry name" value="Probable Elongation factor 3"/>
    <property type="match status" value="1"/>
</dbReference>
<dbReference type="InterPro" id="IPR016024">
    <property type="entry name" value="ARM-type_fold"/>
</dbReference>
<accession>A0AAJ0BLH0</accession>
<dbReference type="GO" id="GO:0005737">
    <property type="term" value="C:cytoplasm"/>
    <property type="evidence" value="ECO:0007669"/>
    <property type="project" value="UniProtKB-SubCell"/>
</dbReference>
<feature type="compositionally biased region" description="Basic and acidic residues" evidence="8">
    <location>
        <begin position="1092"/>
        <end position="1108"/>
    </location>
</feature>
<evidence type="ECO:0000259" key="9">
    <source>
        <dbReference type="PROSITE" id="PS50893"/>
    </source>
</evidence>
<feature type="domain" description="ABC transporter" evidence="9">
    <location>
        <begin position="727"/>
        <end position="1044"/>
    </location>
</feature>
<dbReference type="Pfam" id="PF00385">
    <property type="entry name" value="Chromo"/>
    <property type="match status" value="1"/>
</dbReference>
<dbReference type="InterPro" id="IPR027417">
    <property type="entry name" value="P-loop_NTPase"/>
</dbReference>
<dbReference type="SUPFAM" id="SSF48371">
    <property type="entry name" value="ARM repeat"/>
    <property type="match status" value="1"/>
</dbReference>
<dbReference type="InterPro" id="IPR017871">
    <property type="entry name" value="ABC_transporter-like_CS"/>
</dbReference>
<keyword evidence="10" id="KW-0034">Amyloid</keyword>
<comment type="subunit">
    <text evidence="3">Component of the NuA4 histone acetyltransferase complex.</text>
</comment>
<evidence type="ECO:0000256" key="8">
    <source>
        <dbReference type="SAM" id="MobiDB-lite"/>
    </source>
</evidence>
<dbReference type="GO" id="GO:0006412">
    <property type="term" value="P:translation"/>
    <property type="evidence" value="ECO:0007669"/>
    <property type="project" value="UniProtKB-ARBA"/>
</dbReference>
<dbReference type="FunFam" id="2.40.50.990:FF:000002">
    <property type="entry name" value="mRNA export factor elf1"/>
    <property type="match status" value="1"/>
</dbReference>
<dbReference type="GO" id="GO:0006338">
    <property type="term" value="P:chromatin remodeling"/>
    <property type="evidence" value="ECO:0007669"/>
    <property type="project" value="UniProtKB-ARBA"/>
</dbReference>
<dbReference type="Pfam" id="PF00005">
    <property type="entry name" value="ABC_tran"/>
    <property type="match status" value="2"/>
</dbReference>
<dbReference type="InterPro" id="IPR015688">
    <property type="entry name" value="eEF3_ABC2_chromodomain-like"/>
</dbReference>
<reference evidence="10" key="1">
    <citation type="submission" date="2023-06" db="EMBL/GenBank/DDBJ databases">
        <title>Genome-scale phylogeny and comparative genomics of the fungal order Sordariales.</title>
        <authorList>
            <consortium name="Lawrence Berkeley National Laboratory"/>
            <person name="Hensen N."/>
            <person name="Bonometti L."/>
            <person name="Westerberg I."/>
            <person name="Brannstrom I.O."/>
            <person name="Guillou S."/>
            <person name="Cros-Aarteil S."/>
            <person name="Calhoun S."/>
            <person name="Haridas S."/>
            <person name="Kuo A."/>
            <person name="Mondo S."/>
            <person name="Pangilinan J."/>
            <person name="Riley R."/>
            <person name="Labutti K."/>
            <person name="Andreopoulos B."/>
            <person name="Lipzen A."/>
            <person name="Chen C."/>
            <person name="Yanf M."/>
            <person name="Daum C."/>
            <person name="Ng V."/>
            <person name="Clum A."/>
            <person name="Steindorff A."/>
            <person name="Ohm R."/>
            <person name="Martin F."/>
            <person name="Silar P."/>
            <person name="Natvig D."/>
            <person name="Lalanne C."/>
            <person name="Gautier V."/>
            <person name="Ament-Velasquez S.L."/>
            <person name="Kruys A."/>
            <person name="Hutchinson M.I."/>
            <person name="Powell A.J."/>
            <person name="Barry K."/>
            <person name="Miller A.N."/>
            <person name="Grigoriev I.V."/>
            <person name="Debuchy R."/>
            <person name="Gladieux P."/>
            <person name="Thoren M.H."/>
            <person name="Johannesson H."/>
        </authorList>
    </citation>
    <scope>NUCLEOTIDE SEQUENCE</scope>
    <source>
        <strain evidence="10">PSN4</strain>
    </source>
</reference>
<protein>
    <submittedName>
        <fullName evidence="10">[NU+] prion formation protein 1</fullName>
    </submittedName>
</protein>
<dbReference type="Pfam" id="PF24987">
    <property type="entry name" value="HEAT_EF3_N"/>
    <property type="match status" value="1"/>
</dbReference>